<organism evidence="1 2">
    <name type="scientific">Desulfovibrio subterraneus</name>
    <dbReference type="NCBI Taxonomy" id="2718620"/>
    <lineage>
        <taxon>Bacteria</taxon>
        <taxon>Pseudomonadati</taxon>
        <taxon>Thermodesulfobacteriota</taxon>
        <taxon>Desulfovibrionia</taxon>
        <taxon>Desulfovibrionales</taxon>
        <taxon>Desulfovibrionaceae</taxon>
        <taxon>Desulfovibrio</taxon>
    </lineage>
</organism>
<gene>
    <name evidence="1" type="ORF">DSM101010T_34010</name>
</gene>
<keyword evidence="2" id="KW-1185">Reference proteome</keyword>
<proteinExistence type="predicted"/>
<name>A0A7J0BMY2_9BACT</name>
<dbReference type="AlphaFoldDB" id="A0A7J0BMY2"/>
<dbReference type="RefSeq" id="WP_174406673.1">
    <property type="nucleotide sequence ID" value="NZ_BLVO01000016.1"/>
</dbReference>
<reference evidence="1 2" key="1">
    <citation type="submission" date="2020-05" db="EMBL/GenBank/DDBJ databases">
        <title>Draft genome sequence of Desulfovibrio sp. strain HN2T.</title>
        <authorList>
            <person name="Ueno A."/>
            <person name="Tamazawa S."/>
            <person name="Tamamura S."/>
            <person name="Murakami T."/>
            <person name="Kiyama T."/>
            <person name="Inomata H."/>
            <person name="Amano Y."/>
            <person name="Miyakawa K."/>
            <person name="Tamaki H."/>
            <person name="Naganuma T."/>
            <person name="Kaneko K."/>
        </authorList>
    </citation>
    <scope>NUCLEOTIDE SEQUENCE [LARGE SCALE GENOMIC DNA]</scope>
    <source>
        <strain evidence="1 2">HN2</strain>
    </source>
</reference>
<dbReference type="EMBL" id="BLVO01000016">
    <property type="protein sequence ID" value="GFM35036.1"/>
    <property type="molecule type" value="Genomic_DNA"/>
</dbReference>
<protein>
    <recommendedName>
        <fullName evidence="3">Capsule polysaccharide biosynthesis protein</fullName>
    </recommendedName>
</protein>
<comment type="caution">
    <text evidence="1">The sequence shown here is derived from an EMBL/GenBank/DDBJ whole genome shotgun (WGS) entry which is preliminary data.</text>
</comment>
<sequence>MNIYYLFPFNISQRDCERFGVHELIRRGFNVHLLIMPRLFYSRSVAHTDYLPEGAASVMKAQTMQDVRAFIAAAPADSVAMSYLGATPTDRKVLGILKQYRLPYITAGLMAIPIPQFTRREKAMRLLRSLTWKKAMQAVQRLPFFPKPEIDRPLLILGAGSFTQKWFGPSANIAYIHALDYDLYLQCKADPQPETETAVFLDQYFPHHPEAMTHGSKMGATPEVYYPGMRRIFDAVEQQTGLRVVIAAHPRSEYEKHPGVFGDRKIIKGNSAELISRCKLVILHNSTSVSFGALFGKPMLFTTTDQLEHGYAGIKYFHKLLATFGARALNPDVHSPDSFREFIVTPNERYREFVEQYIKVPGTPEKPFWEAVADMLTTHPAIREAMARR</sequence>
<evidence type="ECO:0000313" key="1">
    <source>
        <dbReference type="EMBL" id="GFM35036.1"/>
    </source>
</evidence>
<dbReference type="Proteomes" id="UP000503840">
    <property type="component" value="Unassembled WGS sequence"/>
</dbReference>
<evidence type="ECO:0000313" key="2">
    <source>
        <dbReference type="Proteomes" id="UP000503840"/>
    </source>
</evidence>
<evidence type="ECO:0008006" key="3">
    <source>
        <dbReference type="Google" id="ProtNLM"/>
    </source>
</evidence>
<accession>A0A7J0BMY2</accession>